<accession>A0AAV8SV39</accession>
<keyword evidence="2" id="KW-1185">Reference proteome</keyword>
<gene>
    <name evidence="1" type="ORF">K2173_024708</name>
</gene>
<evidence type="ECO:0000313" key="1">
    <source>
        <dbReference type="EMBL" id="KAJ8756161.1"/>
    </source>
</evidence>
<dbReference type="AlphaFoldDB" id="A0AAV8SV39"/>
<dbReference type="Proteomes" id="UP001159364">
    <property type="component" value="Linkage Group LG09"/>
</dbReference>
<sequence length="67" mass="7668">MLYVLRSQVVFFSSSLLKIKSSSGKVRKESFSGSMIPESQKALRRRDPMWILGMFSPSRDLTRAVDK</sequence>
<reference evidence="1 2" key="1">
    <citation type="submission" date="2021-09" db="EMBL/GenBank/DDBJ databases">
        <title>Genomic insights and catalytic innovation underlie evolution of tropane alkaloids biosynthesis.</title>
        <authorList>
            <person name="Wang Y.-J."/>
            <person name="Tian T."/>
            <person name="Huang J.-P."/>
            <person name="Huang S.-X."/>
        </authorList>
    </citation>
    <scope>NUCLEOTIDE SEQUENCE [LARGE SCALE GENOMIC DNA]</scope>
    <source>
        <strain evidence="1">KIB-2018</strain>
        <tissue evidence="1">Leaf</tissue>
    </source>
</reference>
<protein>
    <submittedName>
        <fullName evidence="1">Uncharacterized protein</fullName>
    </submittedName>
</protein>
<proteinExistence type="predicted"/>
<name>A0AAV8SV39_9ROSI</name>
<evidence type="ECO:0000313" key="2">
    <source>
        <dbReference type="Proteomes" id="UP001159364"/>
    </source>
</evidence>
<dbReference type="EMBL" id="JAIWQS010000009">
    <property type="protein sequence ID" value="KAJ8756161.1"/>
    <property type="molecule type" value="Genomic_DNA"/>
</dbReference>
<comment type="caution">
    <text evidence="1">The sequence shown here is derived from an EMBL/GenBank/DDBJ whole genome shotgun (WGS) entry which is preliminary data.</text>
</comment>
<organism evidence="1 2">
    <name type="scientific">Erythroxylum novogranatense</name>
    <dbReference type="NCBI Taxonomy" id="1862640"/>
    <lineage>
        <taxon>Eukaryota</taxon>
        <taxon>Viridiplantae</taxon>
        <taxon>Streptophyta</taxon>
        <taxon>Embryophyta</taxon>
        <taxon>Tracheophyta</taxon>
        <taxon>Spermatophyta</taxon>
        <taxon>Magnoliopsida</taxon>
        <taxon>eudicotyledons</taxon>
        <taxon>Gunneridae</taxon>
        <taxon>Pentapetalae</taxon>
        <taxon>rosids</taxon>
        <taxon>fabids</taxon>
        <taxon>Malpighiales</taxon>
        <taxon>Erythroxylaceae</taxon>
        <taxon>Erythroxylum</taxon>
    </lineage>
</organism>